<proteinExistence type="predicted"/>
<gene>
    <name evidence="2" type="ORF">CK820_G0010461</name>
</gene>
<evidence type="ECO:0000313" key="2">
    <source>
        <dbReference type="EMBL" id="PNI71305.1"/>
    </source>
</evidence>
<sequence length="103" mass="10621">AWPSGTSAPKAVTARLVGVLWFVSVTTGPWGAVATSAGGEESLKCEDLKVGQYPLWRTPPHGGEVELGSQGLTLSPWLEYSGTISAHCSLRLPGSVNSPASAS</sequence>
<dbReference type="AlphaFoldDB" id="A0A2J8NHS4"/>
<evidence type="ECO:0000313" key="3">
    <source>
        <dbReference type="Proteomes" id="UP000236370"/>
    </source>
</evidence>
<keyword evidence="1" id="KW-0732">Signal</keyword>
<organism evidence="2 3">
    <name type="scientific">Pan troglodytes</name>
    <name type="common">Chimpanzee</name>
    <dbReference type="NCBI Taxonomy" id="9598"/>
    <lineage>
        <taxon>Eukaryota</taxon>
        <taxon>Metazoa</taxon>
        <taxon>Chordata</taxon>
        <taxon>Craniata</taxon>
        <taxon>Vertebrata</taxon>
        <taxon>Euteleostomi</taxon>
        <taxon>Mammalia</taxon>
        <taxon>Eutheria</taxon>
        <taxon>Euarchontoglires</taxon>
        <taxon>Primates</taxon>
        <taxon>Haplorrhini</taxon>
        <taxon>Catarrhini</taxon>
        <taxon>Hominidae</taxon>
        <taxon>Pan</taxon>
    </lineage>
</organism>
<feature type="non-terminal residue" evidence="2">
    <location>
        <position position="1"/>
    </location>
</feature>
<dbReference type="EMBL" id="NBAG03000229">
    <property type="protein sequence ID" value="PNI71305.1"/>
    <property type="molecule type" value="Genomic_DNA"/>
</dbReference>
<comment type="caution">
    <text evidence="2">The sequence shown here is derived from an EMBL/GenBank/DDBJ whole genome shotgun (WGS) entry which is preliminary data.</text>
</comment>
<feature type="signal peptide" evidence="1">
    <location>
        <begin position="1"/>
        <end position="27"/>
    </location>
</feature>
<dbReference type="Proteomes" id="UP000236370">
    <property type="component" value="Unassembled WGS sequence"/>
</dbReference>
<accession>A0A2J8NHS4</accession>
<evidence type="ECO:0000256" key="1">
    <source>
        <dbReference type="SAM" id="SignalP"/>
    </source>
</evidence>
<name>A0A2J8NHS4_PANTR</name>
<reference evidence="2 3" key="1">
    <citation type="submission" date="2017-12" db="EMBL/GenBank/DDBJ databases">
        <title>High-resolution comparative analysis of great ape genomes.</title>
        <authorList>
            <person name="Pollen A."/>
            <person name="Hastie A."/>
            <person name="Hormozdiari F."/>
            <person name="Dougherty M."/>
            <person name="Liu R."/>
            <person name="Chaisson M."/>
            <person name="Hoppe E."/>
            <person name="Hill C."/>
            <person name="Pang A."/>
            <person name="Hillier L."/>
            <person name="Baker C."/>
            <person name="Armstrong J."/>
            <person name="Shendure J."/>
            <person name="Paten B."/>
            <person name="Wilson R."/>
            <person name="Chao H."/>
            <person name="Schneider V."/>
            <person name="Ventura M."/>
            <person name="Kronenberg Z."/>
            <person name="Murali S."/>
            <person name="Gordon D."/>
            <person name="Cantsilieris S."/>
            <person name="Munson K."/>
            <person name="Nelson B."/>
            <person name="Raja A."/>
            <person name="Underwood J."/>
            <person name="Diekhans M."/>
            <person name="Fiddes I."/>
            <person name="Haussler D."/>
            <person name="Eichler E."/>
        </authorList>
    </citation>
    <scope>NUCLEOTIDE SEQUENCE [LARGE SCALE GENOMIC DNA]</scope>
    <source>
        <strain evidence="2">Yerkes chimp pedigree #C0471</strain>
    </source>
</reference>
<protein>
    <submittedName>
        <fullName evidence="2">TM2D1 isoform 7</fullName>
    </submittedName>
</protein>
<feature type="chain" id="PRO_5014390565" evidence="1">
    <location>
        <begin position="28"/>
        <end position="103"/>
    </location>
</feature>